<reference evidence="2" key="1">
    <citation type="submission" date="2022-07" db="EMBL/GenBank/DDBJ databases">
        <title>Phylogenomic reconstructions and comparative analyses of Kickxellomycotina fungi.</title>
        <authorList>
            <person name="Reynolds N.K."/>
            <person name="Stajich J.E."/>
            <person name="Barry K."/>
            <person name="Grigoriev I.V."/>
            <person name="Crous P."/>
            <person name="Smith M.E."/>
        </authorList>
    </citation>
    <scope>NUCLEOTIDE SEQUENCE</scope>
    <source>
        <strain evidence="2">NRRL 1565</strain>
    </source>
</reference>
<keyword evidence="3" id="KW-1185">Reference proteome</keyword>
<proteinExistence type="predicted"/>
<evidence type="ECO:0000256" key="1">
    <source>
        <dbReference type="SAM" id="MobiDB-lite"/>
    </source>
</evidence>
<dbReference type="Proteomes" id="UP001140094">
    <property type="component" value="Unassembled WGS sequence"/>
</dbReference>
<dbReference type="EMBL" id="JANBUO010002759">
    <property type="protein sequence ID" value="KAJ2793811.1"/>
    <property type="molecule type" value="Genomic_DNA"/>
</dbReference>
<feature type="region of interest" description="Disordered" evidence="1">
    <location>
        <begin position="1"/>
        <end position="22"/>
    </location>
</feature>
<name>A0A9W8HNM3_9FUNG</name>
<protein>
    <submittedName>
        <fullName evidence="2">Uncharacterized protein</fullName>
    </submittedName>
</protein>
<dbReference type="OrthoDB" id="5567668at2759"/>
<accession>A0A9W8HNM3</accession>
<evidence type="ECO:0000313" key="3">
    <source>
        <dbReference type="Proteomes" id="UP001140094"/>
    </source>
</evidence>
<gene>
    <name evidence="2" type="ORF">H4R20_006426</name>
</gene>
<dbReference type="AlphaFoldDB" id="A0A9W8HNM3"/>
<feature type="non-terminal residue" evidence="2">
    <location>
        <position position="1"/>
    </location>
</feature>
<comment type="caution">
    <text evidence="2">The sequence shown here is derived from an EMBL/GenBank/DDBJ whole genome shotgun (WGS) entry which is preliminary data.</text>
</comment>
<evidence type="ECO:0000313" key="2">
    <source>
        <dbReference type="EMBL" id="KAJ2793811.1"/>
    </source>
</evidence>
<organism evidence="2 3">
    <name type="scientific">Coemansia guatemalensis</name>
    <dbReference type="NCBI Taxonomy" id="2761395"/>
    <lineage>
        <taxon>Eukaryota</taxon>
        <taxon>Fungi</taxon>
        <taxon>Fungi incertae sedis</taxon>
        <taxon>Zoopagomycota</taxon>
        <taxon>Kickxellomycotina</taxon>
        <taxon>Kickxellomycetes</taxon>
        <taxon>Kickxellales</taxon>
        <taxon>Kickxellaceae</taxon>
        <taxon>Coemansia</taxon>
    </lineage>
</organism>
<sequence length="184" mass="19802">RVSNKGKQPETVPQTPENTPTESLIAALASNPDDRFAKTSNTSGAHDGVAEPTIRFLIALSPVADTKGRLLKIAVSATGGSAKLNQEFENMTGPLMTKMVVESKNIANILSATVLDASANIASLQGEDFSMVYKRMEMIKDIIKKYGIRYQSVDDAHKSMFPVGQSGVESTFHIPHDIPRPGST</sequence>